<evidence type="ECO:0000313" key="3">
    <source>
        <dbReference type="EMBL" id="EPS95090.1"/>
    </source>
</evidence>
<dbReference type="EMBL" id="KE504215">
    <property type="protein sequence ID" value="EPS95090.1"/>
    <property type="molecule type" value="Genomic_DNA"/>
</dbReference>
<accession>S8EZM8</accession>
<keyword evidence="1" id="KW-0539">Nucleus</keyword>
<feature type="domain" description="Xylanolytic transcriptional activator regulatory" evidence="2">
    <location>
        <begin position="15"/>
        <end position="160"/>
    </location>
</feature>
<sequence length="392" mass="41916">MASTPPAATPPVHASALLNAVYLFGVYVSDDVRLQGLQDGLLDYALEDLSAALVDLGAPAIADVVQTEVLLTTYLISCTRRVEGIYHLDGASALLLASRLHGAQRRRDFQPVANSQLTRPGGEGYPYADRIEEEERARVNWAVIALDSCWASILRRAPRLVDAIPYVPTPPQAMAGIAEPMGILNDSLLWLHAQAASMYCSAAQISAQLTDDPTTYLLASGELAGRIAAFQQNLPPLNTQDVGQGTSGRLPLVHLLVNCATVQLHQPLDLQGTMGTPTNSQTFATAYVAVNVLVETNIGALTFVDPAVGPMLLSVADVLINALRFLRARVSATSVLVDVEEQSVVAALAQIRSVITAWSERSAYMKTQFIALQGMLEEPIESTGPLGHTQLA</sequence>
<dbReference type="InParanoid" id="S8EZM8"/>
<dbReference type="GO" id="GO:0008270">
    <property type="term" value="F:zinc ion binding"/>
    <property type="evidence" value="ECO:0007669"/>
    <property type="project" value="InterPro"/>
</dbReference>
<evidence type="ECO:0000256" key="1">
    <source>
        <dbReference type="ARBA" id="ARBA00023242"/>
    </source>
</evidence>
<evidence type="ECO:0000259" key="2">
    <source>
        <dbReference type="Pfam" id="PF04082"/>
    </source>
</evidence>
<evidence type="ECO:0000313" key="4">
    <source>
        <dbReference type="Proteomes" id="UP000015241"/>
    </source>
</evidence>
<name>S8EZM8_FOMSC</name>
<reference evidence="3 4" key="1">
    <citation type="journal article" date="2012" name="Science">
        <title>The Paleozoic origin of enzymatic lignin decomposition reconstructed from 31 fungal genomes.</title>
        <authorList>
            <person name="Floudas D."/>
            <person name="Binder M."/>
            <person name="Riley R."/>
            <person name="Barry K."/>
            <person name="Blanchette R.A."/>
            <person name="Henrissat B."/>
            <person name="Martinez A.T."/>
            <person name="Otillar R."/>
            <person name="Spatafora J.W."/>
            <person name="Yadav J.S."/>
            <person name="Aerts A."/>
            <person name="Benoit I."/>
            <person name="Boyd A."/>
            <person name="Carlson A."/>
            <person name="Copeland A."/>
            <person name="Coutinho P.M."/>
            <person name="de Vries R.P."/>
            <person name="Ferreira P."/>
            <person name="Findley K."/>
            <person name="Foster B."/>
            <person name="Gaskell J."/>
            <person name="Glotzer D."/>
            <person name="Gorecki P."/>
            <person name="Heitman J."/>
            <person name="Hesse C."/>
            <person name="Hori C."/>
            <person name="Igarashi K."/>
            <person name="Jurgens J.A."/>
            <person name="Kallen N."/>
            <person name="Kersten P."/>
            <person name="Kohler A."/>
            <person name="Kuees U."/>
            <person name="Kumar T.K.A."/>
            <person name="Kuo A."/>
            <person name="LaButti K."/>
            <person name="Larrondo L.F."/>
            <person name="Lindquist E."/>
            <person name="Ling A."/>
            <person name="Lombard V."/>
            <person name="Lucas S."/>
            <person name="Lundell T."/>
            <person name="Martin R."/>
            <person name="McLaughlin D.J."/>
            <person name="Morgenstern I."/>
            <person name="Morin E."/>
            <person name="Murat C."/>
            <person name="Nagy L.G."/>
            <person name="Nolan M."/>
            <person name="Ohm R.A."/>
            <person name="Patyshakuliyeva A."/>
            <person name="Rokas A."/>
            <person name="Ruiz-Duenas F.J."/>
            <person name="Sabat G."/>
            <person name="Salamov A."/>
            <person name="Samejima M."/>
            <person name="Schmutz J."/>
            <person name="Slot J.C."/>
            <person name="St John F."/>
            <person name="Stenlid J."/>
            <person name="Sun H."/>
            <person name="Sun S."/>
            <person name="Syed K."/>
            <person name="Tsang A."/>
            <person name="Wiebenga A."/>
            <person name="Young D."/>
            <person name="Pisabarro A."/>
            <person name="Eastwood D.C."/>
            <person name="Martin F."/>
            <person name="Cullen D."/>
            <person name="Grigoriev I.V."/>
            <person name="Hibbett D.S."/>
        </authorList>
    </citation>
    <scope>NUCLEOTIDE SEQUENCE</scope>
    <source>
        <strain evidence="4">FP-58527</strain>
    </source>
</reference>
<gene>
    <name evidence="3" type="ORF">FOMPIDRAFT_82887</name>
</gene>
<organism evidence="3 4">
    <name type="scientific">Fomitopsis schrenkii</name>
    <name type="common">Brown rot fungus</name>
    <dbReference type="NCBI Taxonomy" id="2126942"/>
    <lineage>
        <taxon>Eukaryota</taxon>
        <taxon>Fungi</taxon>
        <taxon>Dikarya</taxon>
        <taxon>Basidiomycota</taxon>
        <taxon>Agaricomycotina</taxon>
        <taxon>Agaricomycetes</taxon>
        <taxon>Polyporales</taxon>
        <taxon>Fomitopsis</taxon>
    </lineage>
</organism>
<dbReference type="OrthoDB" id="2309723at2759"/>
<dbReference type="Pfam" id="PF04082">
    <property type="entry name" value="Fungal_trans"/>
    <property type="match status" value="1"/>
</dbReference>
<dbReference type="AlphaFoldDB" id="S8EZM8"/>
<dbReference type="GO" id="GO:0006351">
    <property type="term" value="P:DNA-templated transcription"/>
    <property type="evidence" value="ECO:0007669"/>
    <property type="project" value="InterPro"/>
</dbReference>
<dbReference type="GO" id="GO:0003677">
    <property type="term" value="F:DNA binding"/>
    <property type="evidence" value="ECO:0007669"/>
    <property type="project" value="InterPro"/>
</dbReference>
<protein>
    <recommendedName>
        <fullName evidence="2">Xylanolytic transcriptional activator regulatory domain-containing protein</fullName>
    </recommendedName>
</protein>
<dbReference type="CDD" id="cd12148">
    <property type="entry name" value="fungal_TF_MHR"/>
    <property type="match status" value="1"/>
</dbReference>
<keyword evidence="4" id="KW-1185">Reference proteome</keyword>
<dbReference type="InterPro" id="IPR007219">
    <property type="entry name" value="XnlR_reg_dom"/>
</dbReference>
<dbReference type="HOGENOM" id="CLU_704066_0_0_1"/>
<dbReference type="Proteomes" id="UP000015241">
    <property type="component" value="Unassembled WGS sequence"/>
</dbReference>
<proteinExistence type="predicted"/>
<dbReference type="STRING" id="743788.S8EZM8"/>